<gene>
    <name evidence="1" type="ORF">O181_026499</name>
</gene>
<keyword evidence="2" id="KW-1185">Reference proteome</keyword>
<dbReference type="AlphaFoldDB" id="A0A9Q3CMF2"/>
<sequence>MNHDEVGGRRVRLDWRPAQGLNSWLDASIAQEQPWDSSQSEMNVEQSKLSVNLHREDPSATITLLSLPPLTSSKFRAVPTSGNQPKPSLVISSPTESGVRNSFPLSHWTASGYCIYAIHYTAQHTTGRIQYTHFYDLPTQMVISIDDAIHRVTHHPRRPQSCLSTSTTQKIGDDLSEFALKIKGCLICHRSRELFIILLPAIELDPRPSNYR</sequence>
<evidence type="ECO:0000313" key="1">
    <source>
        <dbReference type="EMBL" id="MBW0486784.1"/>
    </source>
</evidence>
<proteinExistence type="predicted"/>
<organism evidence="1 2">
    <name type="scientific">Austropuccinia psidii MF-1</name>
    <dbReference type="NCBI Taxonomy" id="1389203"/>
    <lineage>
        <taxon>Eukaryota</taxon>
        <taxon>Fungi</taxon>
        <taxon>Dikarya</taxon>
        <taxon>Basidiomycota</taxon>
        <taxon>Pucciniomycotina</taxon>
        <taxon>Pucciniomycetes</taxon>
        <taxon>Pucciniales</taxon>
        <taxon>Sphaerophragmiaceae</taxon>
        <taxon>Austropuccinia</taxon>
    </lineage>
</organism>
<dbReference type="Proteomes" id="UP000765509">
    <property type="component" value="Unassembled WGS sequence"/>
</dbReference>
<accession>A0A9Q3CMF2</accession>
<evidence type="ECO:0000313" key="2">
    <source>
        <dbReference type="Proteomes" id="UP000765509"/>
    </source>
</evidence>
<protein>
    <submittedName>
        <fullName evidence="1">Uncharacterized protein</fullName>
    </submittedName>
</protein>
<name>A0A9Q3CMF2_9BASI</name>
<comment type="caution">
    <text evidence="1">The sequence shown here is derived from an EMBL/GenBank/DDBJ whole genome shotgun (WGS) entry which is preliminary data.</text>
</comment>
<reference evidence="1" key="1">
    <citation type="submission" date="2021-03" db="EMBL/GenBank/DDBJ databases">
        <title>Draft genome sequence of rust myrtle Austropuccinia psidii MF-1, a brazilian biotype.</title>
        <authorList>
            <person name="Quecine M.C."/>
            <person name="Pachon D.M.R."/>
            <person name="Bonatelli M.L."/>
            <person name="Correr F.H."/>
            <person name="Franceschini L.M."/>
            <person name="Leite T.F."/>
            <person name="Margarido G.R.A."/>
            <person name="Almeida C.A."/>
            <person name="Ferrarezi J.A."/>
            <person name="Labate C.A."/>
        </authorList>
    </citation>
    <scope>NUCLEOTIDE SEQUENCE</scope>
    <source>
        <strain evidence="1">MF-1</strain>
    </source>
</reference>
<dbReference type="EMBL" id="AVOT02008804">
    <property type="protein sequence ID" value="MBW0486784.1"/>
    <property type="molecule type" value="Genomic_DNA"/>
</dbReference>